<feature type="domain" description="HTH cro/C1-type" evidence="1">
    <location>
        <begin position="26"/>
        <end position="81"/>
    </location>
</feature>
<dbReference type="EMBL" id="VZPE01000006">
    <property type="protein sequence ID" value="KAB0570545.1"/>
    <property type="molecule type" value="Genomic_DNA"/>
</dbReference>
<protein>
    <submittedName>
        <fullName evidence="2">Helix-turn-helix transcriptional regulator</fullName>
    </submittedName>
</protein>
<dbReference type="RefSeq" id="WP_128093974.1">
    <property type="nucleotide sequence ID" value="NZ_JBHEEN010000006.1"/>
</dbReference>
<accession>A0A643EXA9</accession>
<dbReference type="SMART" id="SM00530">
    <property type="entry name" value="HTH_XRE"/>
    <property type="match status" value="1"/>
</dbReference>
<comment type="caution">
    <text evidence="2">The sequence shown here is derived from an EMBL/GenBank/DDBJ whole genome shotgun (WGS) entry which is preliminary data.</text>
</comment>
<dbReference type="AlphaFoldDB" id="A0A643EXA9"/>
<dbReference type="Gene3D" id="1.10.260.40">
    <property type="entry name" value="lambda repressor-like DNA-binding domains"/>
    <property type="match status" value="1"/>
</dbReference>
<proteinExistence type="predicted"/>
<reference evidence="2" key="1">
    <citation type="submission" date="2019-09" db="EMBL/GenBank/DDBJ databases">
        <title>Draft genome sequences of 48 bacterial type strains from the CCUG.</title>
        <authorList>
            <person name="Tunovic T."/>
            <person name="Pineiro-Iglesias B."/>
            <person name="Unosson C."/>
            <person name="Inganas E."/>
            <person name="Ohlen M."/>
            <person name="Cardew S."/>
            <person name="Jensie-Markopoulos S."/>
            <person name="Salva-Serra F."/>
            <person name="Jaen-Luchoro D."/>
            <person name="Karlsson R."/>
            <person name="Svensson-Stadler L."/>
            <person name="Chun J."/>
            <person name="Moore E."/>
        </authorList>
    </citation>
    <scope>NUCLEOTIDE SEQUENCE</scope>
    <source>
        <strain evidence="2">CCUG 50899</strain>
    </source>
</reference>
<organism evidence="2">
    <name type="scientific">Brucella pituitosa</name>
    <dbReference type="NCBI Taxonomy" id="571256"/>
    <lineage>
        <taxon>Bacteria</taxon>
        <taxon>Pseudomonadati</taxon>
        <taxon>Pseudomonadota</taxon>
        <taxon>Alphaproteobacteria</taxon>
        <taxon>Hyphomicrobiales</taxon>
        <taxon>Brucellaceae</taxon>
        <taxon>Brucella/Ochrobactrum group</taxon>
        <taxon>Brucella</taxon>
    </lineage>
</organism>
<gene>
    <name evidence="2" type="ORF">F7Q93_14990</name>
</gene>
<evidence type="ECO:0000259" key="1">
    <source>
        <dbReference type="SMART" id="SM00530"/>
    </source>
</evidence>
<dbReference type="SUPFAM" id="SSF47413">
    <property type="entry name" value="lambda repressor-like DNA-binding domains"/>
    <property type="match status" value="1"/>
</dbReference>
<dbReference type="InterPro" id="IPR010982">
    <property type="entry name" value="Lambda_DNA-bd_dom_sf"/>
</dbReference>
<dbReference type="GO" id="GO:0003677">
    <property type="term" value="F:DNA binding"/>
    <property type="evidence" value="ECO:0007669"/>
    <property type="project" value="InterPro"/>
</dbReference>
<sequence>MTRIMREWSETEEKIAQDTVDKFHKVLNAMLAEKKMTHADLGAALGVTRARASQLLGRNTNPSMRYTALVLHRLGYTLEIKKIKSRRRK</sequence>
<dbReference type="InterPro" id="IPR001387">
    <property type="entry name" value="Cro/C1-type_HTH"/>
</dbReference>
<evidence type="ECO:0000313" key="2">
    <source>
        <dbReference type="EMBL" id="KAB0570545.1"/>
    </source>
</evidence>
<name>A0A643EXA9_9HYPH</name>